<dbReference type="AlphaFoldDB" id="A0A371X1E7"/>
<organism evidence="1 2">
    <name type="scientific">Fulvimarina endophytica</name>
    <dbReference type="NCBI Taxonomy" id="2293836"/>
    <lineage>
        <taxon>Bacteria</taxon>
        <taxon>Pseudomonadati</taxon>
        <taxon>Pseudomonadota</taxon>
        <taxon>Alphaproteobacteria</taxon>
        <taxon>Hyphomicrobiales</taxon>
        <taxon>Aurantimonadaceae</taxon>
        <taxon>Fulvimarina</taxon>
    </lineage>
</organism>
<name>A0A371X1E7_9HYPH</name>
<dbReference type="EMBL" id="QURL01000005">
    <property type="protein sequence ID" value="RFC62854.1"/>
    <property type="molecule type" value="Genomic_DNA"/>
</dbReference>
<protein>
    <submittedName>
        <fullName evidence="1">Glycosyltransferase family 2 protein</fullName>
    </submittedName>
</protein>
<gene>
    <name evidence="1" type="ORF">DYI37_12905</name>
</gene>
<keyword evidence="2" id="KW-1185">Reference proteome</keyword>
<evidence type="ECO:0000313" key="1">
    <source>
        <dbReference type="EMBL" id="RFC62854.1"/>
    </source>
</evidence>
<evidence type="ECO:0000313" key="2">
    <source>
        <dbReference type="Proteomes" id="UP000264310"/>
    </source>
</evidence>
<accession>A0A371X1E7</accession>
<comment type="caution">
    <text evidence="1">The sequence shown here is derived from an EMBL/GenBank/DDBJ whole genome shotgun (WGS) entry which is preliminary data.</text>
</comment>
<keyword evidence="1" id="KW-0808">Transferase</keyword>
<sequence>MPVRRAEAKTGRSMDYPIRDPKTWRRFGQLSVFDRLVLALRNRRYRRRAAKRGRGTEIYPVRLVEGELRSKDLVLISVLKNAERYLPSFLSHYRTLGITRFAFVDDRSDDRTRELLLAAPDVDIYESNVNFDVAGGGLVWRDLLVERYGRDRWYMSLDCDEYLVFPGSEDRKLTDFIADLEREGRKRALAVMIDIYPDAALDGAPPHQPLEASPVTVCPLYDETGYAIENEKFCTAIRGGARQRMFGTDMRMTKFPLIYVDRRTRFNSGSAHGPLPIDRNFSPVHAALLHYKFSADSLAEFRTMYEWGTHFDGGRFYKQILDHAEFNAEIDFRYAGSTVFTGSEKLVTTGFIEDIRADCPREGAAIRA</sequence>
<dbReference type="Pfam" id="PF13704">
    <property type="entry name" value="Glyco_tranf_2_4"/>
    <property type="match status" value="1"/>
</dbReference>
<proteinExistence type="predicted"/>
<dbReference type="Proteomes" id="UP000264310">
    <property type="component" value="Unassembled WGS sequence"/>
</dbReference>
<dbReference type="GO" id="GO:0016740">
    <property type="term" value="F:transferase activity"/>
    <property type="evidence" value="ECO:0007669"/>
    <property type="project" value="UniProtKB-KW"/>
</dbReference>
<reference evidence="1 2" key="1">
    <citation type="submission" date="2018-08" db="EMBL/GenBank/DDBJ databases">
        <title>Fulvimarina sp. 85, whole genome shotgun sequence.</title>
        <authorList>
            <person name="Tuo L."/>
        </authorList>
    </citation>
    <scope>NUCLEOTIDE SEQUENCE [LARGE SCALE GENOMIC DNA]</scope>
    <source>
        <strain evidence="1 2">85</strain>
    </source>
</reference>